<keyword evidence="3" id="KW-1185">Reference proteome</keyword>
<evidence type="ECO:0000313" key="2">
    <source>
        <dbReference type="EMBL" id="KAA8493024.1"/>
    </source>
</evidence>
<dbReference type="EMBL" id="VRMN01000008">
    <property type="protein sequence ID" value="KAA8493024.1"/>
    <property type="molecule type" value="Genomic_DNA"/>
</dbReference>
<feature type="compositionally biased region" description="Low complexity" evidence="1">
    <location>
        <begin position="60"/>
        <end position="70"/>
    </location>
</feature>
<feature type="region of interest" description="Disordered" evidence="1">
    <location>
        <begin position="160"/>
        <end position="184"/>
    </location>
</feature>
<organism evidence="2 3">
    <name type="scientific">Porphyridium purpureum</name>
    <name type="common">Red alga</name>
    <name type="synonym">Porphyridium cruentum</name>
    <dbReference type="NCBI Taxonomy" id="35688"/>
    <lineage>
        <taxon>Eukaryota</taxon>
        <taxon>Rhodophyta</taxon>
        <taxon>Bangiophyceae</taxon>
        <taxon>Porphyridiales</taxon>
        <taxon>Porphyridiaceae</taxon>
        <taxon>Porphyridium</taxon>
    </lineage>
</organism>
<protein>
    <submittedName>
        <fullName evidence="2">Uncharacterized protein</fullName>
    </submittedName>
</protein>
<feature type="region of interest" description="Disordered" evidence="1">
    <location>
        <begin position="374"/>
        <end position="396"/>
    </location>
</feature>
<feature type="region of interest" description="Disordered" evidence="1">
    <location>
        <begin position="34"/>
        <end position="72"/>
    </location>
</feature>
<evidence type="ECO:0000313" key="3">
    <source>
        <dbReference type="Proteomes" id="UP000324585"/>
    </source>
</evidence>
<gene>
    <name evidence="2" type="ORF">FVE85_9296</name>
</gene>
<name>A0A5J4YQQ5_PORPP</name>
<comment type="caution">
    <text evidence="2">The sequence shown here is derived from an EMBL/GenBank/DDBJ whole genome shotgun (WGS) entry which is preliminary data.</text>
</comment>
<feature type="compositionally biased region" description="Basic and acidic residues" evidence="1">
    <location>
        <begin position="386"/>
        <end position="396"/>
    </location>
</feature>
<sequence length="548" mass="58273">MHGARQRRGAMNVLHELAAVPWVRLPAAVSASALRTPRQVSDDARNSSNGLVRGTGGGSSESPRSGECSPQNEAAPASECVWWIKWRPDDTARAYAAALTDLKTVYVDVHTRETLETVVAFDEFDTLLREMPRLIREGSVVSAVADPRTNNLALVLERSDDRADEAMNTTQKHHSGKGGGSIRPGTARKVSWMFSAARLDNSAEALRDYFIYPYMGMSAAFSVITDKLLSRVEDFAQGGMIMSGVGNGRSDANGAEMRSVNSSMRLAGNKNSNLDVVFSREAYVKDMLATDSDVRLALSSEAVLLPSAPSSSASTRSNALETSLYQLYFQNLASIRSRGGQASEVQVQVLAPGSCHEPVALPSRSETNLHRIATPSASTGAAPRTRAHEANENRSQDSIRAFTATSGAPPPGAQHAQNGEMLRLGGTSGLVELHHGQQQNEAPLGRLGSVKAVTDGSTYAMQGQDRHQQGLGMAVSSVRPLHTSAGLAGGLGTGGGVSGGGATLSQASHTQKRERATHSDLIAIDISNSQASFNSVRSTKQRKRKNLT</sequence>
<dbReference type="Proteomes" id="UP000324585">
    <property type="component" value="Unassembled WGS sequence"/>
</dbReference>
<accession>A0A5J4YQQ5</accession>
<proteinExistence type="predicted"/>
<dbReference type="AlphaFoldDB" id="A0A5J4YQQ5"/>
<evidence type="ECO:0000256" key="1">
    <source>
        <dbReference type="SAM" id="MobiDB-lite"/>
    </source>
</evidence>
<reference evidence="3" key="1">
    <citation type="journal article" date="2019" name="Nat. Commun.">
        <title>Expansion of phycobilisome linker gene families in mesophilic red algae.</title>
        <authorList>
            <person name="Lee J."/>
            <person name="Kim D."/>
            <person name="Bhattacharya D."/>
            <person name="Yoon H.S."/>
        </authorList>
    </citation>
    <scope>NUCLEOTIDE SEQUENCE [LARGE SCALE GENOMIC DNA]</scope>
    <source>
        <strain evidence="3">CCMP 1328</strain>
    </source>
</reference>